<evidence type="ECO:0000259" key="1">
    <source>
        <dbReference type="Pfam" id="PF04965"/>
    </source>
</evidence>
<sequence length="113" mass="12339">MNGMNAQTGRPLSGIDHLRQSLHDILTTPIGTRVMRRDYGSRLYELVDAPVNNATMVELYAATAEAVARWEPRFKLTRVRVASAAPGSVTLNLEGEYVPTGQTINLDGIEVNG</sequence>
<organism evidence="2 3">
    <name type="scientific">Billgrantia pellis</name>
    <dbReference type="NCBI Taxonomy" id="2606936"/>
    <lineage>
        <taxon>Bacteria</taxon>
        <taxon>Pseudomonadati</taxon>
        <taxon>Pseudomonadota</taxon>
        <taxon>Gammaproteobacteria</taxon>
        <taxon>Oceanospirillales</taxon>
        <taxon>Halomonadaceae</taxon>
        <taxon>Billgrantia</taxon>
    </lineage>
</organism>
<dbReference type="InterPro" id="IPR007048">
    <property type="entry name" value="IraD/Gp25-like"/>
</dbReference>
<name>A0A7V7G391_9GAMM</name>
<dbReference type="AlphaFoldDB" id="A0A7V7G391"/>
<feature type="domain" description="IraD/Gp25-like" evidence="1">
    <location>
        <begin position="15"/>
        <end position="95"/>
    </location>
</feature>
<keyword evidence="3" id="KW-1185">Reference proteome</keyword>
<evidence type="ECO:0000313" key="2">
    <source>
        <dbReference type="EMBL" id="KAA0014430.1"/>
    </source>
</evidence>
<dbReference type="Pfam" id="PF04965">
    <property type="entry name" value="GPW_gp25"/>
    <property type="match status" value="1"/>
</dbReference>
<accession>A0A7V7G391</accession>
<evidence type="ECO:0000313" key="3">
    <source>
        <dbReference type="Proteomes" id="UP000486760"/>
    </source>
</evidence>
<dbReference type="Gene3D" id="3.10.450.40">
    <property type="match status" value="1"/>
</dbReference>
<proteinExistence type="predicted"/>
<comment type="caution">
    <text evidence="2">The sequence shown here is derived from an EMBL/GenBank/DDBJ whole genome shotgun (WGS) entry which is preliminary data.</text>
</comment>
<protein>
    <submittedName>
        <fullName evidence="2">Phage baseplate protein</fullName>
    </submittedName>
</protein>
<reference evidence="2 3" key="1">
    <citation type="submission" date="2019-08" db="EMBL/GenBank/DDBJ databases">
        <title>Bioinformatics analysis of the strain L3 and L5.</title>
        <authorList>
            <person name="Li X."/>
        </authorList>
    </citation>
    <scope>NUCLEOTIDE SEQUENCE [LARGE SCALE GENOMIC DNA]</scope>
    <source>
        <strain evidence="2 3">L5</strain>
    </source>
</reference>
<dbReference type="Proteomes" id="UP000486760">
    <property type="component" value="Unassembled WGS sequence"/>
</dbReference>
<dbReference type="EMBL" id="VTPY01000001">
    <property type="protein sequence ID" value="KAA0014430.1"/>
    <property type="molecule type" value="Genomic_DNA"/>
</dbReference>
<gene>
    <name evidence="2" type="ORF">F0A17_01915</name>
</gene>
<dbReference type="SUPFAM" id="SSF160719">
    <property type="entry name" value="gpW/gp25-like"/>
    <property type="match status" value="1"/>
</dbReference>